<organism evidence="7 8">
    <name type="scientific">Peltaster fructicola</name>
    <dbReference type="NCBI Taxonomy" id="286661"/>
    <lineage>
        <taxon>Eukaryota</taxon>
        <taxon>Fungi</taxon>
        <taxon>Dikarya</taxon>
        <taxon>Ascomycota</taxon>
        <taxon>Pezizomycotina</taxon>
        <taxon>Dothideomycetes</taxon>
        <taxon>Dothideomycetes incertae sedis</taxon>
        <taxon>Peltaster</taxon>
    </lineage>
</organism>
<evidence type="ECO:0000313" key="8">
    <source>
        <dbReference type="Proteomes" id="UP000503462"/>
    </source>
</evidence>
<protein>
    <recommendedName>
        <fullName evidence="6">Band 7 domain-containing protein</fullName>
    </recommendedName>
</protein>
<keyword evidence="8" id="KW-1185">Reference proteome</keyword>
<dbReference type="CDD" id="cd03399">
    <property type="entry name" value="SPFH_flotillin"/>
    <property type="match status" value="1"/>
</dbReference>
<feature type="domain" description="Band 7" evidence="6">
    <location>
        <begin position="29"/>
        <end position="195"/>
    </location>
</feature>
<dbReference type="PANTHER" id="PTHR13806:SF31">
    <property type="entry name" value="FLOTILLIN-LIKE PROTEIN 1-RELATED"/>
    <property type="match status" value="1"/>
</dbReference>
<keyword evidence="4" id="KW-0472">Membrane</keyword>
<dbReference type="EMBL" id="CP051141">
    <property type="protein sequence ID" value="QIW98475.1"/>
    <property type="molecule type" value="Genomic_DNA"/>
</dbReference>
<dbReference type="PANTHER" id="PTHR13806">
    <property type="entry name" value="FLOTILLIN-RELATED"/>
    <property type="match status" value="1"/>
</dbReference>
<dbReference type="Proteomes" id="UP000503462">
    <property type="component" value="Chromosome 3"/>
</dbReference>
<evidence type="ECO:0000256" key="3">
    <source>
        <dbReference type="ARBA" id="ARBA00022475"/>
    </source>
</evidence>
<comment type="similarity">
    <text evidence="2 5">Belongs to the band 7/mec-2 family. Flotillin subfamily.</text>
</comment>
<evidence type="ECO:0000256" key="4">
    <source>
        <dbReference type="ARBA" id="ARBA00023136"/>
    </source>
</evidence>
<dbReference type="AlphaFoldDB" id="A0A6H0XUW8"/>
<dbReference type="InterPro" id="IPR001107">
    <property type="entry name" value="Band_7"/>
</dbReference>
<dbReference type="Gene3D" id="3.30.479.30">
    <property type="entry name" value="Band 7 domain"/>
    <property type="match status" value="1"/>
</dbReference>
<keyword evidence="3" id="KW-1003">Cell membrane</keyword>
<dbReference type="Pfam" id="PF01145">
    <property type="entry name" value="Band_7"/>
    <property type="match status" value="1"/>
</dbReference>
<sequence length="475" mass="52835">MWYHVSEPNSYLAVTGIGIERVKILKKCLVLPFQKVTKISITPFDFTMSLHAMTSEKLQFSLPAVFTIGPDDNMEALTKYAVLLTGDSDGTVKTGGRTVSTGRNHVQEIVRGVIEGETRSIVSNMTMEELFNNRRIFKREVLANVQHELDQFGLRIYNANVKELQDMGDSHYFESLARKAHEGAQSQAQVDVAHARMLGRVGEAEKEGETKQKIAKINAHTAVLETERKVEKANADQKLRTREIEIERELKLESIAAERMAQQRDVELQRNIEEKRAATELERLRATTVTQAKIAKESAQQKADADVYVAAKKAEAELNNRQAEAQAMYIYKEREAEAAFLLQTRQAEASFIAQKKEAEGLAEIAKAYKEMSDVFGGPQGLLQYIMLTTNTYEKLAKANAEAIRGLQPKINVWNTGPGGDADATAPIRNLFQSLPPLLSTIQDQTGMTPPTWLAQMPASATQPAVAKPKSMSNGR</sequence>
<comment type="subcellular location">
    <subcellularLocation>
        <location evidence="1">Cell membrane</location>
    </subcellularLocation>
</comment>
<evidence type="ECO:0000256" key="1">
    <source>
        <dbReference type="ARBA" id="ARBA00004236"/>
    </source>
</evidence>
<reference evidence="7 8" key="1">
    <citation type="journal article" date="2016" name="Sci. Rep.">
        <title>Peltaster fructicola genome reveals evolution from an invasive phytopathogen to an ectophytic parasite.</title>
        <authorList>
            <person name="Xu C."/>
            <person name="Chen H."/>
            <person name="Gleason M.L."/>
            <person name="Xu J.R."/>
            <person name="Liu H."/>
            <person name="Zhang R."/>
            <person name="Sun G."/>
        </authorList>
    </citation>
    <scope>NUCLEOTIDE SEQUENCE [LARGE SCALE GENOMIC DNA]</scope>
    <source>
        <strain evidence="7 8">LNHT1506</strain>
    </source>
</reference>
<dbReference type="SUPFAM" id="SSF117892">
    <property type="entry name" value="Band 7/SPFH domain"/>
    <property type="match status" value="1"/>
</dbReference>
<dbReference type="OrthoDB" id="6080404at2759"/>
<accession>A0A6H0XUW8</accession>
<evidence type="ECO:0000256" key="2">
    <source>
        <dbReference type="ARBA" id="ARBA00007161"/>
    </source>
</evidence>
<dbReference type="GO" id="GO:0005886">
    <property type="term" value="C:plasma membrane"/>
    <property type="evidence" value="ECO:0007669"/>
    <property type="project" value="UniProtKB-SubCell"/>
</dbReference>
<evidence type="ECO:0000313" key="7">
    <source>
        <dbReference type="EMBL" id="QIW98475.1"/>
    </source>
</evidence>
<dbReference type="InterPro" id="IPR036013">
    <property type="entry name" value="Band_7/SPFH_dom_sf"/>
</dbReference>
<proteinExistence type="inferred from homology"/>
<evidence type="ECO:0000259" key="6">
    <source>
        <dbReference type="Pfam" id="PF01145"/>
    </source>
</evidence>
<dbReference type="InterPro" id="IPR027705">
    <property type="entry name" value="Flotillin_fam"/>
</dbReference>
<gene>
    <name evidence="7" type="ORF">AMS68_003993</name>
</gene>
<evidence type="ECO:0000256" key="5">
    <source>
        <dbReference type="RuleBase" id="RU366054"/>
    </source>
</evidence>
<name>A0A6H0XUW8_9PEZI</name>